<dbReference type="Proteomes" id="UP000043763">
    <property type="component" value="Unassembled WGS sequence"/>
</dbReference>
<name>A0A0G4KAF3_9SPIR</name>
<dbReference type="SUPFAM" id="SSF52091">
    <property type="entry name" value="SpoIIaa-like"/>
    <property type="match status" value="1"/>
</dbReference>
<keyword evidence="3" id="KW-1185">Reference proteome</keyword>
<dbReference type="Gene3D" id="3.30.750.24">
    <property type="entry name" value="STAS domain"/>
    <property type="match status" value="1"/>
</dbReference>
<evidence type="ECO:0000313" key="3">
    <source>
        <dbReference type="Proteomes" id="UP000043763"/>
    </source>
</evidence>
<dbReference type="GO" id="GO:0043856">
    <property type="term" value="F:anti-sigma factor antagonist activity"/>
    <property type="evidence" value="ECO:0007669"/>
    <property type="project" value="TreeGrafter"/>
</dbReference>
<evidence type="ECO:0000259" key="1">
    <source>
        <dbReference type="PROSITE" id="PS50801"/>
    </source>
</evidence>
<gene>
    <name evidence="2" type="ORF">BRSU_2387</name>
</gene>
<organism evidence="2 3">
    <name type="scientific">Brachyspira suanatina</name>
    <dbReference type="NCBI Taxonomy" id="381802"/>
    <lineage>
        <taxon>Bacteria</taxon>
        <taxon>Pseudomonadati</taxon>
        <taxon>Spirochaetota</taxon>
        <taxon>Spirochaetia</taxon>
        <taxon>Brachyspirales</taxon>
        <taxon>Brachyspiraceae</taxon>
        <taxon>Brachyspira</taxon>
    </lineage>
</organism>
<dbReference type="EMBL" id="CVLB01000002">
    <property type="protein sequence ID" value="CRF34999.1"/>
    <property type="molecule type" value="Genomic_DNA"/>
</dbReference>
<accession>A0A0G4KAF3</accession>
<dbReference type="OrthoDB" id="308076at2"/>
<protein>
    <submittedName>
        <fullName evidence="2">Anti-anti-sigma factor</fullName>
    </submittedName>
</protein>
<feature type="domain" description="STAS" evidence="1">
    <location>
        <begin position="1"/>
        <end position="109"/>
    </location>
</feature>
<dbReference type="PROSITE" id="PS50801">
    <property type="entry name" value="STAS"/>
    <property type="match status" value="1"/>
</dbReference>
<dbReference type="RefSeq" id="WP_048595636.1">
    <property type="nucleotide sequence ID" value="NZ_CVLB01000002.1"/>
</dbReference>
<dbReference type="Pfam" id="PF01740">
    <property type="entry name" value="STAS"/>
    <property type="match status" value="1"/>
</dbReference>
<evidence type="ECO:0000313" key="2">
    <source>
        <dbReference type="EMBL" id="CRF34999.1"/>
    </source>
</evidence>
<dbReference type="PANTHER" id="PTHR33495">
    <property type="entry name" value="ANTI-SIGMA FACTOR ANTAGONIST TM_1081-RELATED-RELATED"/>
    <property type="match status" value="1"/>
</dbReference>
<dbReference type="AlphaFoldDB" id="A0A0G4KAF3"/>
<dbReference type="InterPro" id="IPR036513">
    <property type="entry name" value="STAS_dom_sf"/>
</dbReference>
<dbReference type="InterPro" id="IPR002645">
    <property type="entry name" value="STAS_dom"/>
</dbReference>
<proteinExistence type="predicted"/>
<sequence length="110" mass="12239">MVRTIIEDKTAIINIEKNIISENVDILEEKLNFIKNAGVLNLIFDFHNIEYMCSSALGLIASALRISGENGGVVYFCSLSKQLKSLFEATKFLTIVNTADNIDEALKNIK</sequence>
<dbReference type="CDD" id="cd07043">
    <property type="entry name" value="STAS_anti-anti-sigma_factors"/>
    <property type="match status" value="1"/>
</dbReference>
<reference evidence="3" key="1">
    <citation type="submission" date="2015-04" db="EMBL/GenBank/DDBJ databases">
        <authorList>
            <person name="Mushtaq Mamoona"/>
        </authorList>
    </citation>
    <scope>NUCLEOTIDE SEQUENCE [LARGE SCALE GENOMIC DNA]</scope>
    <source>
        <strain evidence="3">AN4859/03</strain>
    </source>
</reference>